<comment type="similarity">
    <text evidence="1">Belongs to the iron/ascorbate-dependent oxidoreductase family.</text>
</comment>
<organism evidence="3 4">
    <name type="scientific">Phlebiopsis gigantea (strain 11061_1 CR5-6)</name>
    <name type="common">White-rot fungus</name>
    <name type="synonym">Peniophora gigantea</name>
    <dbReference type="NCBI Taxonomy" id="745531"/>
    <lineage>
        <taxon>Eukaryota</taxon>
        <taxon>Fungi</taxon>
        <taxon>Dikarya</taxon>
        <taxon>Basidiomycota</taxon>
        <taxon>Agaricomycotina</taxon>
        <taxon>Agaricomycetes</taxon>
        <taxon>Polyporales</taxon>
        <taxon>Phanerochaetaceae</taxon>
        <taxon>Phlebiopsis</taxon>
    </lineage>
</organism>
<keyword evidence="1" id="KW-0479">Metal-binding</keyword>
<protein>
    <recommendedName>
        <fullName evidence="2">Fe2OG dioxygenase domain-containing protein</fullName>
    </recommendedName>
</protein>
<dbReference type="Gene3D" id="2.60.120.620">
    <property type="entry name" value="q2cbj1_9rhob like domain"/>
    <property type="match status" value="1"/>
</dbReference>
<proteinExistence type="inferred from homology"/>
<accession>A0A0C3SET9</accession>
<evidence type="ECO:0000313" key="4">
    <source>
        <dbReference type="Proteomes" id="UP000053257"/>
    </source>
</evidence>
<feature type="domain" description="Fe2OG dioxygenase" evidence="2">
    <location>
        <begin position="66"/>
        <end position="165"/>
    </location>
</feature>
<evidence type="ECO:0000259" key="2">
    <source>
        <dbReference type="PROSITE" id="PS51471"/>
    </source>
</evidence>
<dbReference type="Proteomes" id="UP000053257">
    <property type="component" value="Unassembled WGS sequence"/>
</dbReference>
<dbReference type="HOGENOM" id="CLU_019613_2_0_1"/>
<dbReference type="AlphaFoldDB" id="A0A0C3SET9"/>
<dbReference type="EMBL" id="KN840450">
    <property type="protein sequence ID" value="KIP10915.1"/>
    <property type="molecule type" value="Genomic_DNA"/>
</dbReference>
<evidence type="ECO:0000313" key="3">
    <source>
        <dbReference type="EMBL" id="KIP10915.1"/>
    </source>
</evidence>
<dbReference type="STRING" id="745531.A0A0C3SET9"/>
<dbReference type="GO" id="GO:0016491">
    <property type="term" value="F:oxidoreductase activity"/>
    <property type="evidence" value="ECO:0007669"/>
    <property type="project" value="UniProtKB-KW"/>
</dbReference>
<dbReference type="InterPro" id="IPR044862">
    <property type="entry name" value="Pro_4_hyd_alph_FE2OG_OXY"/>
</dbReference>
<gene>
    <name evidence="3" type="ORF">PHLGIDRAFT_45907</name>
</gene>
<dbReference type="InterPro" id="IPR005123">
    <property type="entry name" value="Oxoglu/Fe-dep_dioxygenase_dom"/>
</dbReference>
<evidence type="ECO:0000256" key="1">
    <source>
        <dbReference type="RuleBase" id="RU003682"/>
    </source>
</evidence>
<feature type="non-terminal residue" evidence="3">
    <location>
        <position position="245"/>
    </location>
</feature>
<keyword evidence="4" id="KW-1185">Reference proteome</keyword>
<keyword evidence="1" id="KW-0560">Oxidoreductase</keyword>
<keyword evidence="1" id="KW-0408">Iron</keyword>
<dbReference type="PROSITE" id="PS51471">
    <property type="entry name" value="FE2OG_OXY"/>
    <property type="match status" value="1"/>
</dbReference>
<feature type="non-terminal residue" evidence="3">
    <location>
        <position position="1"/>
    </location>
</feature>
<reference evidence="3 4" key="1">
    <citation type="journal article" date="2014" name="PLoS Genet.">
        <title>Analysis of the Phlebiopsis gigantea genome, transcriptome and secretome provides insight into its pioneer colonization strategies of wood.</title>
        <authorList>
            <person name="Hori C."/>
            <person name="Ishida T."/>
            <person name="Igarashi K."/>
            <person name="Samejima M."/>
            <person name="Suzuki H."/>
            <person name="Master E."/>
            <person name="Ferreira P."/>
            <person name="Ruiz-Duenas F.J."/>
            <person name="Held B."/>
            <person name="Canessa P."/>
            <person name="Larrondo L.F."/>
            <person name="Schmoll M."/>
            <person name="Druzhinina I.S."/>
            <person name="Kubicek C.P."/>
            <person name="Gaskell J.A."/>
            <person name="Kersten P."/>
            <person name="St John F."/>
            <person name="Glasner J."/>
            <person name="Sabat G."/>
            <person name="Splinter BonDurant S."/>
            <person name="Syed K."/>
            <person name="Yadav J."/>
            <person name="Mgbeahuruike A.C."/>
            <person name="Kovalchuk A."/>
            <person name="Asiegbu F.O."/>
            <person name="Lackner G."/>
            <person name="Hoffmeister D."/>
            <person name="Rencoret J."/>
            <person name="Gutierrez A."/>
            <person name="Sun H."/>
            <person name="Lindquist E."/>
            <person name="Barry K."/>
            <person name="Riley R."/>
            <person name="Grigoriev I.V."/>
            <person name="Henrissat B."/>
            <person name="Kues U."/>
            <person name="Berka R.M."/>
            <person name="Martinez A.T."/>
            <person name="Covert S.F."/>
            <person name="Blanchette R.A."/>
            <person name="Cullen D."/>
        </authorList>
    </citation>
    <scope>NUCLEOTIDE SEQUENCE [LARGE SCALE GENOMIC DNA]</scope>
    <source>
        <strain evidence="3 4">11061_1 CR5-6</strain>
    </source>
</reference>
<dbReference type="OrthoDB" id="27483at2759"/>
<dbReference type="Pfam" id="PF13640">
    <property type="entry name" value="2OG-FeII_Oxy_3"/>
    <property type="match status" value="1"/>
</dbReference>
<dbReference type="PANTHER" id="PTHR33099:SF14">
    <property type="entry name" value="PROLYL 4-HYDROXYLASE ALPHA SUBUNIT FE(2+) 2OG DIOXYGENASE DOMAIN-CONTAINING PROTEIN"/>
    <property type="match status" value="1"/>
</dbReference>
<dbReference type="PANTHER" id="PTHR33099">
    <property type="entry name" value="FE2OG DIOXYGENASE DOMAIN-CONTAINING PROTEIN"/>
    <property type="match status" value="1"/>
</dbReference>
<name>A0A0C3SET9_PHLG1</name>
<sequence length="245" mass="27090">LRRLADVCDVATFGLGAHDVYDETYRKAGKLDSQYFSAKFDPVATGLLDRLRDILLVGHADDVSIRPELYKLNVYGPGSFFRPHKDTPRGDGMFASLVIIYPTVHEGGSLLFHHGMMEHTFNSAAQLSETGGPTIAFAAFYSDVEHEVSLVDSGYRVTLTYNLHYVFTHAPRLQSFFSNTEERVLRDALAQLLADKTFLPRGGFIGFGLSHQYATTSRKTTSLSEITAMKGKDAVLMKVCKGLGI</sequence>
<dbReference type="GO" id="GO:0046872">
    <property type="term" value="F:metal ion binding"/>
    <property type="evidence" value="ECO:0007669"/>
    <property type="project" value="UniProtKB-KW"/>
</dbReference>